<reference evidence="3 4" key="1">
    <citation type="submission" date="2024-10" db="EMBL/GenBank/DDBJ databases">
        <title>Updated reference genomes for cyclostephanoid diatoms.</title>
        <authorList>
            <person name="Roberts W.R."/>
            <person name="Alverson A.J."/>
        </authorList>
    </citation>
    <scope>NUCLEOTIDE SEQUENCE [LARGE SCALE GENOMIC DNA]</scope>
    <source>
        <strain evidence="3 4">AJA276-08</strain>
    </source>
</reference>
<gene>
    <name evidence="3" type="ORF">ACHAW5_008501</name>
</gene>
<keyword evidence="4" id="KW-1185">Reference proteome</keyword>
<dbReference type="Pfam" id="PF10252">
    <property type="entry name" value="PP28"/>
    <property type="match status" value="1"/>
</dbReference>
<dbReference type="SMART" id="SM00513">
    <property type="entry name" value="SAP"/>
    <property type="match status" value="1"/>
</dbReference>
<feature type="compositionally biased region" description="Acidic residues" evidence="1">
    <location>
        <begin position="47"/>
        <end position="57"/>
    </location>
</feature>
<dbReference type="InterPro" id="IPR019380">
    <property type="entry name" value="Casein_kinase_sb_PP28"/>
</dbReference>
<evidence type="ECO:0000313" key="4">
    <source>
        <dbReference type="Proteomes" id="UP001530315"/>
    </source>
</evidence>
<dbReference type="AlphaFoldDB" id="A0ABD3MFT8"/>
<feature type="compositionally biased region" description="Basic and acidic residues" evidence="1">
    <location>
        <begin position="132"/>
        <end position="146"/>
    </location>
</feature>
<dbReference type="InterPro" id="IPR039876">
    <property type="entry name" value="HAP28"/>
</dbReference>
<dbReference type="SUPFAM" id="SSF68906">
    <property type="entry name" value="SAP domain"/>
    <property type="match status" value="1"/>
</dbReference>
<organism evidence="3 4">
    <name type="scientific">Stephanodiscus triporus</name>
    <dbReference type="NCBI Taxonomy" id="2934178"/>
    <lineage>
        <taxon>Eukaryota</taxon>
        <taxon>Sar</taxon>
        <taxon>Stramenopiles</taxon>
        <taxon>Ochrophyta</taxon>
        <taxon>Bacillariophyta</taxon>
        <taxon>Coscinodiscophyceae</taxon>
        <taxon>Thalassiosirophycidae</taxon>
        <taxon>Stephanodiscales</taxon>
        <taxon>Stephanodiscaceae</taxon>
        <taxon>Stephanodiscus</taxon>
    </lineage>
</organism>
<evidence type="ECO:0000259" key="2">
    <source>
        <dbReference type="SMART" id="SM00513"/>
    </source>
</evidence>
<dbReference type="Gene3D" id="1.10.720.30">
    <property type="entry name" value="SAP domain"/>
    <property type="match status" value="1"/>
</dbReference>
<dbReference type="InterPro" id="IPR003034">
    <property type="entry name" value="SAP_dom"/>
</dbReference>
<feature type="domain" description="SAP" evidence="2">
    <location>
        <begin position="233"/>
        <end position="267"/>
    </location>
</feature>
<evidence type="ECO:0000256" key="1">
    <source>
        <dbReference type="SAM" id="MobiDB-lite"/>
    </source>
</evidence>
<protein>
    <recommendedName>
        <fullName evidence="2">SAP domain-containing protein</fullName>
    </recommendedName>
</protein>
<evidence type="ECO:0000313" key="3">
    <source>
        <dbReference type="EMBL" id="KAL3762804.1"/>
    </source>
</evidence>
<feature type="region of interest" description="Disordered" evidence="1">
    <location>
        <begin position="1"/>
        <end position="72"/>
    </location>
</feature>
<sequence>MARGKGKRGGGRGGGKRFAAQSAEEIEQRNARLAEFDAARAKRRADADDEDGDDDNGSVDSAQREAEREAMLVGRRVAEITIADDEDGDEDRVEKVFKPKGVEGLVEVDNPNKGPVKMTKLKDMGAEVVPMTRREREEKEKEEKAAAYRKRHEAGLTEEYKRDMAKLAEVKARREAGEAKARAEKEAAELAEAERKKAAEAANAAFSDDEDESDKKKKKKAKSVIPKLDKIAIKKMKPAQLKEALKERNLEIQGSAKELTARLLTYEENR</sequence>
<comment type="caution">
    <text evidence="3">The sequence shown here is derived from an EMBL/GenBank/DDBJ whole genome shotgun (WGS) entry which is preliminary data.</text>
</comment>
<feature type="compositionally biased region" description="Basic residues" evidence="1">
    <location>
        <begin position="1"/>
        <end position="10"/>
    </location>
</feature>
<feature type="region of interest" description="Disordered" evidence="1">
    <location>
        <begin position="130"/>
        <end position="151"/>
    </location>
</feature>
<name>A0ABD3MFT8_9STRA</name>
<dbReference type="InterPro" id="IPR036361">
    <property type="entry name" value="SAP_dom_sf"/>
</dbReference>
<dbReference type="Proteomes" id="UP001530315">
    <property type="component" value="Unassembled WGS sequence"/>
</dbReference>
<feature type="region of interest" description="Disordered" evidence="1">
    <location>
        <begin position="173"/>
        <end position="223"/>
    </location>
</feature>
<accession>A0ABD3MFT8</accession>
<proteinExistence type="predicted"/>
<feature type="compositionally biased region" description="Basic and acidic residues" evidence="1">
    <location>
        <begin position="173"/>
        <end position="199"/>
    </location>
</feature>
<dbReference type="Pfam" id="PF02037">
    <property type="entry name" value="SAP"/>
    <property type="match status" value="1"/>
</dbReference>
<dbReference type="EMBL" id="JALLAZ020001816">
    <property type="protein sequence ID" value="KAL3762804.1"/>
    <property type="molecule type" value="Genomic_DNA"/>
</dbReference>
<dbReference type="PANTHER" id="PTHR22055">
    <property type="entry name" value="28 KDA HEAT- AND ACID-STABLE PHOSPHOPROTEIN PDGF-ASSOCIATED PROTEIN"/>
    <property type="match status" value="1"/>
</dbReference>
<feature type="compositionally biased region" description="Basic and acidic residues" evidence="1">
    <location>
        <begin position="26"/>
        <end position="46"/>
    </location>
</feature>